<evidence type="ECO:0000256" key="3">
    <source>
        <dbReference type="ARBA" id="ARBA00035454"/>
    </source>
</evidence>
<keyword evidence="6" id="KW-0694">RNA-binding</keyword>
<keyword evidence="1 5" id="KW-0689">Ribosomal protein</keyword>
<dbReference type="InterPro" id="IPR000702">
    <property type="entry name" value="Ribosomal_uL6-like"/>
</dbReference>
<reference evidence="9" key="1">
    <citation type="submission" date="2017-09" db="EMBL/GenBank/DDBJ databases">
        <title>Depth-based differentiation of microbial function through sediment-hosted aquifers and enrichment of novel symbionts in the deep terrestrial subsurface.</title>
        <authorList>
            <person name="Probst A.J."/>
            <person name="Ladd B."/>
            <person name="Jarett J.K."/>
            <person name="Geller-Mcgrath D.E."/>
            <person name="Sieber C.M.K."/>
            <person name="Emerson J.B."/>
            <person name="Anantharaman K."/>
            <person name="Thomas B.C."/>
            <person name="Malmstrom R."/>
            <person name="Stieglmeier M."/>
            <person name="Klingl A."/>
            <person name="Woyke T."/>
            <person name="Ryan C.M."/>
            <person name="Banfield J.F."/>
        </authorList>
    </citation>
    <scope>NUCLEOTIDE SEQUENCE [LARGE SCALE GENOMIC DNA]</scope>
</reference>
<dbReference type="PIRSF" id="PIRSF002162">
    <property type="entry name" value="Ribosomal_L6"/>
    <property type="match status" value="1"/>
</dbReference>
<organism evidence="8 9">
    <name type="scientific">Candidatus Roizmanbacteria bacterium CG10_big_fil_rev_8_21_14_0_10_39_6</name>
    <dbReference type="NCBI Taxonomy" id="1974853"/>
    <lineage>
        <taxon>Bacteria</taxon>
        <taxon>Candidatus Roizmaniibacteriota</taxon>
    </lineage>
</organism>
<evidence type="ECO:0000256" key="4">
    <source>
        <dbReference type="NCBIfam" id="TIGR03654"/>
    </source>
</evidence>
<keyword evidence="6" id="KW-0699">rRNA-binding</keyword>
<dbReference type="GO" id="GO:0022625">
    <property type="term" value="C:cytosolic large ribosomal subunit"/>
    <property type="evidence" value="ECO:0007669"/>
    <property type="project" value="UniProtKB-UniRule"/>
</dbReference>
<keyword evidence="2 5" id="KW-0687">Ribonucleoprotein</keyword>
<evidence type="ECO:0000256" key="1">
    <source>
        <dbReference type="ARBA" id="ARBA00022980"/>
    </source>
</evidence>
<dbReference type="AlphaFoldDB" id="A0A2M8KSZ7"/>
<dbReference type="GO" id="GO:0019843">
    <property type="term" value="F:rRNA binding"/>
    <property type="evidence" value="ECO:0007669"/>
    <property type="project" value="UniProtKB-UniRule"/>
</dbReference>
<feature type="domain" description="Large ribosomal subunit protein uL6 alpha-beta" evidence="7">
    <location>
        <begin position="93"/>
        <end position="165"/>
    </location>
</feature>
<evidence type="ECO:0000256" key="2">
    <source>
        <dbReference type="ARBA" id="ARBA00023274"/>
    </source>
</evidence>
<dbReference type="GO" id="GO:0003735">
    <property type="term" value="F:structural constituent of ribosome"/>
    <property type="evidence" value="ECO:0007669"/>
    <property type="project" value="UniProtKB-UniRule"/>
</dbReference>
<dbReference type="PANTHER" id="PTHR11655">
    <property type="entry name" value="60S/50S RIBOSOMAL PROTEIN L6/L9"/>
    <property type="match status" value="1"/>
</dbReference>
<dbReference type="NCBIfam" id="TIGR03654">
    <property type="entry name" value="L6_bact"/>
    <property type="match status" value="1"/>
</dbReference>
<comment type="caution">
    <text evidence="8">The sequence shown here is derived from an EMBL/GenBank/DDBJ whole genome shotgun (WGS) entry which is preliminary data.</text>
</comment>
<proteinExistence type="inferred from homology"/>
<comment type="similarity">
    <text evidence="5">Belongs to the universal ribosomal protein uL6 family.</text>
</comment>
<dbReference type="PANTHER" id="PTHR11655:SF14">
    <property type="entry name" value="LARGE RIBOSOMAL SUBUNIT PROTEIN UL6M"/>
    <property type="match status" value="1"/>
</dbReference>
<dbReference type="Proteomes" id="UP000229554">
    <property type="component" value="Unassembled WGS sequence"/>
</dbReference>
<comment type="function">
    <text evidence="6">This protein binds to the 23S rRNA, and is important in its secondary structure. It is located near the subunit interface in the base of the L7/L12 stalk, and near the tRNA binding site of the peptidyltransferase center.</text>
</comment>
<dbReference type="InterPro" id="IPR002358">
    <property type="entry name" value="Ribosomal_uL6_CS"/>
</dbReference>
<dbReference type="InterPro" id="IPR019906">
    <property type="entry name" value="Ribosomal_uL6_bac-type"/>
</dbReference>
<evidence type="ECO:0000256" key="6">
    <source>
        <dbReference type="RuleBase" id="RU003870"/>
    </source>
</evidence>
<dbReference type="PRINTS" id="PR00059">
    <property type="entry name" value="RIBOSOMALL6"/>
</dbReference>
<dbReference type="GO" id="GO:0002181">
    <property type="term" value="P:cytoplasmic translation"/>
    <property type="evidence" value="ECO:0007669"/>
    <property type="project" value="TreeGrafter"/>
</dbReference>
<dbReference type="InterPro" id="IPR020040">
    <property type="entry name" value="Ribosomal_uL6_a/b-dom"/>
</dbReference>
<dbReference type="InterPro" id="IPR036789">
    <property type="entry name" value="Ribosomal_uL6-like_a/b-dom_sf"/>
</dbReference>
<evidence type="ECO:0000259" key="7">
    <source>
        <dbReference type="Pfam" id="PF00347"/>
    </source>
</evidence>
<protein>
    <recommendedName>
        <fullName evidence="3 4">50S ribosomal protein L6</fullName>
    </recommendedName>
</protein>
<dbReference type="EMBL" id="PFED01000081">
    <property type="protein sequence ID" value="PJE63013.1"/>
    <property type="molecule type" value="Genomic_DNA"/>
</dbReference>
<dbReference type="PROSITE" id="PS00525">
    <property type="entry name" value="RIBOSOMAL_L6_1"/>
    <property type="match status" value="1"/>
</dbReference>
<accession>A0A2M8KSZ7</accession>
<evidence type="ECO:0000313" key="8">
    <source>
        <dbReference type="EMBL" id="PJE63013.1"/>
    </source>
</evidence>
<evidence type="ECO:0000313" key="9">
    <source>
        <dbReference type="Proteomes" id="UP000229554"/>
    </source>
</evidence>
<dbReference type="Gene3D" id="3.90.930.12">
    <property type="entry name" value="Ribosomal protein L6, alpha-beta domain"/>
    <property type="match status" value="2"/>
</dbReference>
<dbReference type="SUPFAM" id="SSF56053">
    <property type="entry name" value="Ribosomal protein L6"/>
    <property type="match status" value="2"/>
</dbReference>
<feature type="domain" description="Large ribosomal subunit protein uL6 alpha-beta" evidence="7">
    <location>
        <begin position="11"/>
        <end position="81"/>
    </location>
</feature>
<sequence>MSKIGQKTIQVPGGVTVTIDNSGREVTITGPKGTMSHILPRKLAIVLKDQVLTVQTKAETSDVSALHGLYRSLVANAVTGVVTPWKKVLEIHGVGFRAAMQGTDLTLKLGFSHMVTFPTPNEITIEAKGNKITIGGCDRQRVGEVAAKIRSIKIPDKYKGKGLRYHDEVVRLKPGKKAKAA</sequence>
<name>A0A2M8KSZ7_9BACT</name>
<evidence type="ECO:0000256" key="5">
    <source>
        <dbReference type="RuleBase" id="RU003869"/>
    </source>
</evidence>
<dbReference type="Pfam" id="PF00347">
    <property type="entry name" value="Ribosomal_L6"/>
    <property type="match status" value="2"/>
</dbReference>
<gene>
    <name evidence="8" type="ORF">COU88_01860</name>
</gene>